<dbReference type="Proteomes" id="UP000186817">
    <property type="component" value="Unassembled WGS sequence"/>
</dbReference>
<proteinExistence type="predicted"/>
<dbReference type="EMBL" id="LSRX01000100">
    <property type="protein sequence ID" value="OLQ09275.1"/>
    <property type="molecule type" value="Genomic_DNA"/>
</dbReference>
<gene>
    <name evidence="3" type="ORF">AK812_SmicGene7146</name>
</gene>
<dbReference type="InterPro" id="IPR036869">
    <property type="entry name" value="J_dom_sf"/>
</dbReference>
<organism evidence="3 4">
    <name type="scientific">Symbiodinium microadriaticum</name>
    <name type="common">Dinoflagellate</name>
    <name type="synonym">Zooxanthella microadriatica</name>
    <dbReference type="NCBI Taxonomy" id="2951"/>
    <lineage>
        <taxon>Eukaryota</taxon>
        <taxon>Sar</taxon>
        <taxon>Alveolata</taxon>
        <taxon>Dinophyceae</taxon>
        <taxon>Suessiales</taxon>
        <taxon>Symbiodiniaceae</taxon>
        <taxon>Symbiodinium</taxon>
    </lineage>
</organism>
<evidence type="ECO:0000313" key="3">
    <source>
        <dbReference type="EMBL" id="OLQ09275.1"/>
    </source>
</evidence>
<reference evidence="3 4" key="1">
    <citation type="submission" date="2016-02" db="EMBL/GenBank/DDBJ databases">
        <title>Genome analysis of coral dinoflagellate symbionts highlights evolutionary adaptations to a symbiotic lifestyle.</title>
        <authorList>
            <person name="Aranda M."/>
            <person name="Li Y."/>
            <person name="Liew Y.J."/>
            <person name="Baumgarten S."/>
            <person name="Simakov O."/>
            <person name="Wilson M."/>
            <person name="Piel J."/>
            <person name="Ashoor H."/>
            <person name="Bougouffa S."/>
            <person name="Bajic V.B."/>
            <person name="Ryu T."/>
            <person name="Ravasi T."/>
            <person name="Bayer T."/>
            <person name="Micklem G."/>
            <person name="Kim H."/>
            <person name="Bhak J."/>
            <person name="Lajeunesse T.C."/>
            <person name="Voolstra C.R."/>
        </authorList>
    </citation>
    <scope>NUCLEOTIDE SEQUENCE [LARGE SCALE GENOMIC DNA]</scope>
    <source>
        <strain evidence="3 4">CCMP2467</strain>
    </source>
</reference>
<sequence length="890" mass="97428">MGHGYKHRETKGELIQWLQRSRDEALWARLASTAVRDWAGFAQHLKKAWSAAGGDPYDLRFLDNKQHAVHVWQTVNKPARQQKRDPRSTGGPPPSLDDLMNWLWYYENDEFWEKLHTKDWQHFAAILRAEWAKVGCFAVQKIGILSLASAWPAHARTTMWAMRIACITGALFYTARGNATPFGSPAADDGTLLSLQDLESMIAALEERRRSVPRRNSSSTSLAPRRLQDGSDLPPTQQATCAFDIIGRYKGELQGNFAVSDGDGVQISFNEKLLDLVRATQDAVNRLKGLLQQLASDVVESAVAPTAPWRSDAVADRGRDFVHYATAASSYNIRGESREDDGAMDVPGKWELRAFLKLARLVVKQHGINRKTGRIADSLKRYFQMQLGTGTRARVLEDGRLLGRNSTTAESGFHRDDTSSVLMLDEDMNVFSTIHHCPLLRPCVPRHPKACLSSLSPDAMAARPTEVLRPKSLAEALQLLELESVPGKSEEVEAAFRKLALVYHPDKGGDEERWLRLQAARGYVQEWLAKKEQAAEDPLRKAKGREGSQGGSAGGVFTGATFGMEVPPPEGLGSDFVHRIAYGVVLAIARTGTVLWFVQDTCKVQDTVDQKAACASVIIGLFSNLGFLISFMSDGVAQCQKTLNVPALCAANVGNMIAVLSITGSTMSGLQVSCRAVTAMEPKWREYLPDAAAKYDAFKEMKRQYSRRLRGEFVPEGNHSAVLRGLEQKTATLPAPPTQRYLAGNMLQEIRNKLSAAEFRKVEISQCVFDVMLTGMFFGRGLLQLYNAAMRSPCSNPGDFNDPTEADATCLVNVANLITVFDFVGALIALTVSECPAGADLKALCAADAIIAIGAITALVQTGAAFLLVCGDLESDIDTVVDDIAPGVVI</sequence>
<evidence type="ECO:0000256" key="1">
    <source>
        <dbReference type="SAM" id="MobiDB-lite"/>
    </source>
</evidence>
<protein>
    <recommendedName>
        <fullName evidence="2">J domain-containing protein</fullName>
    </recommendedName>
</protein>
<dbReference type="PROSITE" id="PS50076">
    <property type="entry name" value="DNAJ_2"/>
    <property type="match status" value="1"/>
</dbReference>
<dbReference type="OrthoDB" id="420021at2759"/>
<accession>A0A1Q9EPB0</accession>
<evidence type="ECO:0000259" key="2">
    <source>
        <dbReference type="PROSITE" id="PS50076"/>
    </source>
</evidence>
<dbReference type="AlphaFoldDB" id="A0A1Q9EPB0"/>
<dbReference type="CDD" id="cd06257">
    <property type="entry name" value="DnaJ"/>
    <property type="match status" value="1"/>
</dbReference>
<dbReference type="InterPro" id="IPR001623">
    <property type="entry name" value="DnaJ_domain"/>
</dbReference>
<dbReference type="Gene3D" id="1.10.287.110">
    <property type="entry name" value="DnaJ domain"/>
    <property type="match status" value="1"/>
</dbReference>
<comment type="caution">
    <text evidence="3">The sequence shown here is derived from an EMBL/GenBank/DDBJ whole genome shotgun (WGS) entry which is preliminary data.</text>
</comment>
<evidence type="ECO:0000313" key="4">
    <source>
        <dbReference type="Proteomes" id="UP000186817"/>
    </source>
</evidence>
<feature type="domain" description="J" evidence="2">
    <location>
        <begin position="475"/>
        <end position="547"/>
    </location>
</feature>
<keyword evidence="4" id="KW-1185">Reference proteome</keyword>
<name>A0A1Q9EPB0_SYMMI</name>
<feature type="region of interest" description="Disordered" evidence="1">
    <location>
        <begin position="209"/>
        <end position="236"/>
    </location>
</feature>
<dbReference type="SUPFAM" id="SSF46565">
    <property type="entry name" value="Chaperone J-domain"/>
    <property type="match status" value="1"/>
</dbReference>